<dbReference type="STRING" id="1193682.BJP25_22470"/>
<sequence>MGCMALPPASTSPPGIVPDLAGWVRLVGGRVGCMALSLAPSFLPGVVSGLAGWVWLVGC</sequence>
<dbReference type="AlphaFoldDB" id="A0A1Q9LJ87"/>
<proteinExistence type="predicted"/>
<protein>
    <submittedName>
        <fullName evidence="1">Uncharacterized protein</fullName>
    </submittedName>
</protein>
<gene>
    <name evidence="1" type="ORF">BJP25_22470</name>
</gene>
<accession>A0A1Q9LJ87</accession>
<evidence type="ECO:0000313" key="2">
    <source>
        <dbReference type="Proteomes" id="UP000186040"/>
    </source>
</evidence>
<reference evidence="1 2" key="1">
    <citation type="submission" date="2016-10" db="EMBL/GenBank/DDBJ databases">
        <title>The Draft Genome Sequence of Actinokineospora bangkokensis 44EHWT reveals the biosynthetic pathway of antifungal compounds Thailandins with unusual extender unit butylmalonyl-CoA.</title>
        <authorList>
            <person name="Greule A."/>
            <person name="Intra B."/>
            <person name="Flemming S."/>
            <person name="Rommel M.G."/>
            <person name="Panbangred W."/>
            <person name="Bechthold A."/>
        </authorList>
    </citation>
    <scope>NUCLEOTIDE SEQUENCE [LARGE SCALE GENOMIC DNA]</scope>
    <source>
        <strain evidence="1 2">44EHW</strain>
    </source>
</reference>
<name>A0A1Q9LJ87_9PSEU</name>
<dbReference type="Proteomes" id="UP000186040">
    <property type="component" value="Unassembled WGS sequence"/>
</dbReference>
<dbReference type="EMBL" id="MKQR01000017">
    <property type="protein sequence ID" value="OLR92111.1"/>
    <property type="molecule type" value="Genomic_DNA"/>
</dbReference>
<keyword evidence="2" id="KW-1185">Reference proteome</keyword>
<evidence type="ECO:0000313" key="1">
    <source>
        <dbReference type="EMBL" id="OLR92111.1"/>
    </source>
</evidence>
<comment type="caution">
    <text evidence="1">The sequence shown here is derived from an EMBL/GenBank/DDBJ whole genome shotgun (WGS) entry which is preliminary data.</text>
</comment>
<organism evidence="1 2">
    <name type="scientific">Actinokineospora bangkokensis</name>
    <dbReference type="NCBI Taxonomy" id="1193682"/>
    <lineage>
        <taxon>Bacteria</taxon>
        <taxon>Bacillati</taxon>
        <taxon>Actinomycetota</taxon>
        <taxon>Actinomycetes</taxon>
        <taxon>Pseudonocardiales</taxon>
        <taxon>Pseudonocardiaceae</taxon>
        <taxon>Actinokineospora</taxon>
    </lineage>
</organism>